<dbReference type="STRING" id="225164.V4A9E6"/>
<dbReference type="EMBL" id="KB202518">
    <property type="protein sequence ID" value="ESO89901.1"/>
    <property type="molecule type" value="Genomic_DNA"/>
</dbReference>
<dbReference type="GeneID" id="20232340"/>
<name>V4A9E6_LOTGI</name>
<feature type="non-terminal residue" evidence="2">
    <location>
        <position position="1"/>
    </location>
</feature>
<evidence type="ECO:0000313" key="2">
    <source>
        <dbReference type="EMBL" id="ESO89901.1"/>
    </source>
</evidence>
<keyword evidence="3" id="KW-1185">Reference proteome</keyword>
<dbReference type="OrthoDB" id="26838at2759"/>
<dbReference type="InterPro" id="IPR056589">
    <property type="entry name" value="WH_Egal-1"/>
</dbReference>
<dbReference type="HOGENOM" id="CLU_2747320_0_0_1"/>
<evidence type="ECO:0000313" key="3">
    <source>
        <dbReference type="Proteomes" id="UP000030746"/>
    </source>
</evidence>
<dbReference type="RefSeq" id="XP_009059376.1">
    <property type="nucleotide sequence ID" value="XM_009061128.1"/>
</dbReference>
<organism evidence="2 3">
    <name type="scientific">Lottia gigantea</name>
    <name type="common">Giant owl limpet</name>
    <dbReference type="NCBI Taxonomy" id="225164"/>
    <lineage>
        <taxon>Eukaryota</taxon>
        <taxon>Metazoa</taxon>
        <taxon>Spiralia</taxon>
        <taxon>Lophotrochozoa</taxon>
        <taxon>Mollusca</taxon>
        <taxon>Gastropoda</taxon>
        <taxon>Patellogastropoda</taxon>
        <taxon>Lottioidea</taxon>
        <taxon>Lottiidae</taxon>
        <taxon>Lottia</taxon>
    </lineage>
</organism>
<feature type="non-terminal residue" evidence="2">
    <location>
        <position position="73"/>
    </location>
</feature>
<dbReference type="CTD" id="20232340"/>
<proteinExistence type="predicted"/>
<protein>
    <recommendedName>
        <fullName evidence="1">Egal-1 winged helix domain-containing protein</fullName>
    </recommendedName>
</protein>
<reference evidence="2 3" key="1">
    <citation type="journal article" date="2013" name="Nature">
        <title>Insights into bilaterian evolution from three spiralian genomes.</title>
        <authorList>
            <person name="Simakov O."/>
            <person name="Marletaz F."/>
            <person name="Cho S.J."/>
            <person name="Edsinger-Gonzales E."/>
            <person name="Havlak P."/>
            <person name="Hellsten U."/>
            <person name="Kuo D.H."/>
            <person name="Larsson T."/>
            <person name="Lv J."/>
            <person name="Arendt D."/>
            <person name="Savage R."/>
            <person name="Osoegawa K."/>
            <person name="de Jong P."/>
            <person name="Grimwood J."/>
            <person name="Chapman J.A."/>
            <person name="Shapiro H."/>
            <person name="Aerts A."/>
            <person name="Otillar R.P."/>
            <person name="Terry A.Y."/>
            <person name="Boore J.L."/>
            <person name="Grigoriev I.V."/>
            <person name="Lindberg D.R."/>
            <person name="Seaver E.C."/>
            <person name="Weisblat D.A."/>
            <person name="Putnam N.H."/>
            <person name="Rokhsar D.S."/>
        </authorList>
    </citation>
    <scope>NUCLEOTIDE SEQUENCE [LARGE SCALE GENOMIC DNA]</scope>
</reference>
<dbReference type="AlphaFoldDB" id="V4A9E6"/>
<evidence type="ECO:0000259" key="1">
    <source>
        <dbReference type="Pfam" id="PF23713"/>
    </source>
</evidence>
<dbReference type="KEGG" id="lgi:LOTGIDRAFT_124156"/>
<sequence>FFVKMADDPGHKVMLYFLEVLMYSNVPLTISQLAGRFGGRSFTPEMRQAAGGNEAGLKKFLLKYPSLFTVNGN</sequence>
<feature type="domain" description="Egal-1 winged helix" evidence="1">
    <location>
        <begin position="11"/>
        <end position="73"/>
    </location>
</feature>
<accession>V4A9E6</accession>
<dbReference type="Proteomes" id="UP000030746">
    <property type="component" value="Unassembled WGS sequence"/>
</dbReference>
<dbReference type="Pfam" id="PF23713">
    <property type="entry name" value="WHD_Egal"/>
    <property type="match status" value="1"/>
</dbReference>
<gene>
    <name evidence="2" type="ORF">LOTGIDRAFT_124156</name>
</gene>